<dbReference type="InterPro" id="IPR023772">
    <property type="entry name" value="DNA-bd_HTH_TetR-type_CS"/>
</dbReference>
<evidence type="ECO:0000256" key="2">
    <source>
        <dbReference type="PROSITE-ProRule" id="PRU00335"/>
    </source>
</evidence>
<dbReference type="AlphaFoldDB" id="A0A0A2MKW5"/>
<evidence type="ECO:0000256" key="1">
    <source>
        <dbReference type="ARBA" id="ARBA00023125"/>
    </source>
</evidence>
<dbReference type="InterPro" id="IPR041474">
    <property type="entry name" value="NicS_C"/>
</dbReference>
<organism evidence="4 5">
    <name type="scientific">Flavobacterium suncheonense GH29-5 = DSM 17707</name>
    <dbReference type="NCBI Taxonomy" id="1121899"/>
    <lineage>
        <taxon>Bacteria</taxon>
        <taxon>Pseudomonadati</taxon>
        <taxon>Bacteroidota</taxon>
        <taxon>Flavobacteriia</taxon>
        <taxon>Flavobacteriales</taxon>
        <taxon>Flavobacteriaceae</taxon>
        <taxon>Flavobacterium</taxon>
    </lineage>
</organism>
<evidence type="ECO:0000313" key="4">
    <source>
        <dbReference type="EMBL" id="KGO88960.1"/>
    </source>
</evidence>
<dbReference type="PROSITE" id="PS50977">
    <property type="entry name" value="HTH_TETR_2"/>
    <property type="match status" value="1"/>
</dbReference>
<dbReference type="RefSeq" id="WP_035744653.1">
    <property type="nucleotide sequence ID" value="NZ_AUCZ01000011.1"/>
</dbReference>
<evidence type="ECO:0000313" key="5">
    <source>
        <dbReference type="Proteomes" id="UP000030121"/>
    </source>
</evidence>
<dbReference type="PRINTS" id="PR00455">
    <property type="entry name" value="HTHTETR"/>
</dbReference>
<dbReference type="InterPro" id="IPR009057">
    <property type="entry name" value="Homeodomain-like_sf"/>
</dbReference>
<dbReference type="Pfam" id="PF00440">
    <property type="entry name" value="TetR_N"/>
    <property type="match status" value="1"/>
</dbReference>
<dbReference type="STRING" id="1121899.GCA_000430025_02249"/>
<reference evidence="4 5" key="1">
    <citation type="submission" date="2013-09" db="EMBL/GenBank/DDBJ databases">
        <authorList>
            <person name="Zeng Z."/>
            <person name="Chen C."/>
        </authorList>
    </citation>
    <scope>NUCLEOTIDE SEQUENCE [LARGE SCALE GENOMIC DNA]</scope>
    <source>
        <strain evidence="4 5">GH29-5</strain>
    </source>
</reference>
<dbReference type="PANTHER" id="PTHR30328:SF54">
    <property type="entry name" value="HTH-TYPE TRANSCRIPTIONAL REPRESSOR SCO4008"/>
    <property type="match status" value="1"/>
</dbReference>
<dbReference type="PROSITE" id="PS01081">
    <property type="entry name" value="HTH_TETR_1"/>
    <property type="match status" value="1"/>
</dbReference>
<feature type="domain" description="HTH tetR-type" evidence="3">
    <location>
        <begin position="5"/>
        <end position="65"/>
    </location>
</feature>
<dbReference type="OrthoDB" id="9789566at2"/>
<dbReference type="InterPro" id="IPR050109">
    <property type="entry name" value="HTH-type_TetR-like_transc_reg"/>
</dbReference>
<name>A0A0A2MKW5_9FLAO</name>
<dbReference type="PANTHER" id="PTHR30328">
    <property type="entry name" value="TRANSCRIPTIONAL REPRESSOR"/>
    <property type="match status" value="1"/>
</dbReference>
<dbReference type="Gene3D" id="1.10.357.10">
    <property type="entry name" value="Tetracycline Repressor, domain 2"/>
    <property type="match status" value="1"/>
</dbReference>
<dbReference type="GO" id="GO:0003677">
    <property type="term" value="F:DNA binding"/>
    <property type="evidence" value="ECO:0007669"/>
    <property type="project" value="UniProtKB-UniRule"/>
</dbReference>
<keyword evidence="5" id="KW-1185">Reference proteome</keyword>
<dbReference type="InterPro" id="IPR001647">
    <property type="entry name" value="HTH_TetR"/>
</dbReference>
<gene>
    <name evidence="4" type="ORF">Q764_10135</name>
</gene>
<dbReference type="eggNOG" id="COG1309">
    <property type="taxonomic scope" value="Bacteria"/>
</dbReference>
<dbReference type="SUPFAM" id="SSF46689">
    <property type="entry name" value="Homeodomain-like"/>
    <property type="match status" value="1"/>
</dbReference>
<dbReference type="SUPFAM" id="SSF48498">
    <property type="entry name" value="Tetracyclin repressor-like, C-terminal domain"/>
    <property type="match status" value="1"/>
</dbReference>
<protein>
    <submittedName>
        <fullName evidence="4">Transcriptional regulator</fullName>
    </submittedName>
</protein>
<feature type="DNA-binding region" description="H-T-H motif" evidence="2">
    <location>
        <begin position="28"/>
        <end position="47"/>
    </location>
</feature>
<dbReference type="Proteomes" id="UP000030121">
    <property type="component" value="Unassembled WGS sequence"/>
</dbReference>
<sequence>MTDFNDKQIEILQAAETLFAEHGFDGTSVRDIAKIANVNIAMISYYFGSKEKLLEALIMYRISGLRLQMENLYREDLTPFEKIDRLIELYIKRINQNKGMYQIIHFEISSGKRIINCEAFNEMKKHNLDILKSIVAEGQDKGLFRRDINVVLLPTTIMGTYFHFQMNKPFFKDILNLKTEEDINHYVLTELTDHIKKTIKALLSYDK</sequence>
<accession>A0A0A2MKW5</accession>
<dbReference type="Pfam" id="PF17938">
    <property type="entry name" value="TetR_C_29"/>
    <property type="match status" value="1"/>
</dbReference>
<comment type="caution">
    <text evidence="4">The sequence shown here is derived from an EMBL/GenBank/DDBJ whole genome shotgun (WGS) entry which is preliminary data.</text>
</comment>
<dbReference type="Gene3D" id="1.10.10.60">
    <property type="entry name" value="Homeodomain-like"/>
    <property type="match status" value="1"/>
</dbReference>
<dbReference type="InterPro" id="IPR036271">
    <property type="entry name" value="Tet_transcr_reg_TetR-rel_C_sf"/>
</dbReference>
<proteinExistence type="predicted"/>
<keyword evidence="1 2" id="KW-0238">DNA-binding</keyword>
<dbReference type="EMBL" id="JRLW01000013">
    <property type="protein sequence ID" value="KGO88960.1"/>
    <property type="molecule type" value="Genomic_DNA"/>
</dbReference>
<evidence type="ECO:0000259" key="3">
    <source>
        <dbReference type="PROSITE" id="PS50977"/>
    </source>
</evidence>